<dbReference type="Gene3D" id="3.10.20.90">
    <property type="entry name" value="Phosphatidylinositol 3-kinase Catalytic Subunit, Chain A, domain 1"/>
    <property type="match status" value="1"/>
</dbReference>
<protein>
    <recommendedName>
        <fullName evidence="1">Ubiquitin-like domain-containing protein</fullName>
    </recommendedName>
</protein>
<sequence>MNSSTITLNVALSSTVISLKDSLVDLTNIPKNEQRLIYKGRKLVHERTLDSYQTVQEPVLNATTMCGEGGHDMASNPYMALTGMNWAAQDQPEGRGATNITELRERLSNLALHPRNATPGAGIRADQAASAVPGAGEVLPDLDCLAGLGLSELEMMRDLVEPLDPTILQQLVHNARIQEMHQYLSNPTYMNQMTFPCQYFPSVFSV</sequence>
<dbReference type="InterPro" id="IPR029071">
    <property type="entry name" value="Ubiquitin-like_domsf"/>
</dbReference>
<dbReference type="AlphaFoldDB" id="A0A7I4DR61"/>
<feature type="domain" description="Ubiquitin-like" evidence="1">
    <location>
        <begin position="1"/>
        <end position="52"/>
    </location>
</feature>
<dbReference type="InterPro" id="IPR019956">
    <property type="entry name" value="Ubiquitin_dom"/>
</dbReference>
<dbReference type="PRINTS" id="PR00348">
    <property type="entry name" value="UBIQUITIN"/>
</dbReference>
<evidence type="ECO:0000259" key="1">
    <source>
        <dbReference type="PROSITE" id="PS50053"/>
    </source>
</evidence>
<dbReference type="Proteomes" id="UP000006727">
    <property type="component" value="Chromosome 3"/>
</dbReference>
<reference evidence="2 3" key="1">
    <citation type="journal article" date="2008" name="Science">
        <title>The Physcomitrella genome reveals evolutionary insights into the conquest of land by plants.</title>
        <authorList>
            <person name="Rensing S."/>
            <person name="Lang D."/>
            <person name="Zimmer A."/>
            <person name="Terry A."/>
            <person name="Salamov A."/>
            <person name="Shapiro H."/>
            <person name="Nishiyama T."/>
            <person name="Perroud P.-F."/>
            <person name="Lindquist E."/>
            <person name="Kamisugi Y."/>
            <person name="Tanahashi T."/>
            <person name="Sakakibara K."/>
            <person name="Fujita T."/>
            <person name="Oishi K."/>
            <person name="Shin-I T."/>
            <person name="Kuroki Y."/>
            <person name="Toyoda A."/>
            <person name="Suzuki Y."/>
            <person name="Hashimoto A."/>
            <person name="Yamaguchi K."/>
            <person name="Sugano A."/>
            <person name="Kohara Y."/>
            <person name="Fujiyama A."/>
            <person name="Anterola A."/>
            <person name="Aoki S."/>
            <person name="Ashton N."/>
            <person name="Barbazuk W.B."/>
            <person name="Barker E."/>
            <person name="Bennetzen J."/>
            <person name="Bezanilla M."/>
            <person name="Blankenship R."/>
            <person name="Cho S.H."/>
            <person name="Dutcher S."/>
            <person name="Estelle M."/>
            <person name="Fawcett J.A."/>
            <person name="Gundlach H."/>
            <person name="Hanada K."/>
            <person name="Heyl A."/>
            <person name="Hicks K.A."/>
            <person name="Hugh J."/>
            <person name="Lohr M."/>
            <person name="Mayer K."/>
            <person name="Melkozernov A."/>
            <person name="Murata T."/>
            <person name="Nelson D."/>
            <person name="Pils B."/>
            <person name="Prigge M."/>
            <person name="Reiss B."/>
            <person name="Renner T."/>
            <person name="Rombauts S."/>
            <person name="Rushton P."/>
            <person name="Sanderfoot A."/>
            <person name="Schween G."/>
            <person name="Shiu S.-H."/>
            <person name="Stueber K."/>
            <person name="Theodoulou F.L."/>
            <person name="Tu H."/>
            <person name="Van de Peer Y."/>
            <person name="Verrier P.J."/>
            <person name="Waters E."/>
            <person name="Wood A."/>
            <person name="Yang L."/>
            <person name="Cove D."/>
            <person name="Cuming A."/>
            <person name="Hasebe M."/>
            <person name="Lucas S."/>
            <person name="Mishler D.B."/>
            <person name="Reski R."/>
            <person name="Grigoriev I."/>
            <person name="Quatrano R.S."/>
            <person name="Boore J.L."/>
        </authorList>
    </citation>
    <scope>NUCLEOTIDE SEQUENCE [LARGE SCALE GENOMIC DNA]</scope>
    <source>
        <strain evidence="2 3">cv. Gransden 2004</strain>
    </source>
</reference>
<reference evidence="2" key="3">
    <citation type="submission" date="2020-12" db="UniProtKB">
        <authorList>
            <consortium name="EnsemblPlants"/>
        </authorList>
    </citation>
    <scope>IDENTIFICATION</scope>
</reference>
<accession>A0A7I4DR61</accession>
<dbReference type="EMBL" id="ABEU02000003">
    <property type="status" value="NOT_ANNOTATED_CDS"/>
    <property type="molecule type" value="Genomic_DNA"/>
</dbReference>
<dbReference type="EnsemblPlants" id="Pp3c3_32590V3.2">
    <property type="protein sequence ID" value="Pp3c3_32590V3.2"/>
    <property type="gene ID" value="Pp3c3_32590"/>
</dbReference>
<name>A0A7I4DR61_PHYPA</name>
<dbReference type="InParanoid" id="A0A7I4DR61"/>
<dbReference type="InterPro" id="IPR000626">
    <property type="entry name" value="Ubiquitin-like_dom"/>
</dbReference>
<dbReference type="InterPro" id="IPR015496">
    <property type="entry name" value="Ubiquilin"/>
</dbReference>
<dbReference type="Pfam" id="PF00240">
    <property type="entry name" value="ubiquitin"/>
    <property type="match status" value="1"/>
</dbReference>
<reference evidence="2 3" key="2">
    <citation type="journal article" date="2018" name="Plant J.">
        <title>The Physcomitrella patens chromosome-scale assembly reveals moss genome structure and evolution.</title>
        <authorList>
            <person name="Lang D."/>
            <person name="Ullrich K.K."/>
            <person name="Murat F."/>
            <person name="Fuchs J."/>
            <person name="Jenkins J."/>
            <person name="Haas F.B."/>
            <person name="Piednoel M."/>
            <person name="Gundlach H."/>
            <person name="Van Bel M."/>
            <person name="Meyberg R."/>
            <person name="Vives C."/>
            <person name="Morata J."/>
            <person name="Symeonidi A."/>
            <person name="Hiss M."/>
            <person name="Muchero W."/>
            <person name="Kamisugi Y."/>
            <person name="Saleh O."/>
            <person name="Blanc G."/>
            <person name="Decker E.L."/>
            <person name="van Gessel N."/>
            <person name="Grimwood J."/>
            <person name="Hayes R.D."/>
            <person name="Graham S.W."/>
            <person name="Gunter L.E."/>
            <person name="McDaniel S.F."/>
            <person name="Hoernstein S.N.W."/>
            <person name="Larsson A."/>
            <person name="Li F.W."/>
            <person name="Perroud P.F."/>
            <person name="Phillips J."/>
            <person name="Ranjan P."/>
            <person name="Rokshar D.S."/>
            <person name="Rothfels C.J."/>
            <person name="Schneider L."/>
            <person name="Shu S."/>
            <person name="Stevenson D.W."/>
            <person name="Thummler F."/>
            <person name="Tillich M."/>
            <person name="Villarreal Aguilar J.C."/>
            <person name="Widiez T."/>
            <person name="Wong G.K."/>
            <person name="Wymore A."/>
            <person name="Zhang Y."/>
            <person name="Zimmer A.D."/>
            <person name="Quatrano R.S."/>
            <person name="Mayer K.F.X."/>
            <person name="Goodstein D."/>
            <person name="Casacuberta J.M."/>
            <person name="Vandepoele K."/>
            <person name="Reski R."/>
            <person name="Cuming A.C."/>
            <person name="Tuskan G.A."/>
            <person name="Maumus F."/>
            <person name="Salse J."/>
            <person name="Schmutz J."/>
            <person name="Rensing S.A."/>
        </authorList>
    </citation>
    <scope>NUCLEOTIDE SEQUENCE [LARGE SCALE GENOMIC DNA]</scope>
    <source>
        <strain evidence="2 3">cv. Gransden 2004</strain>
    </source>
</reference>
<evidence type="ECO:0000313" key="2">
    <source>
        <dbReference type="EnsemblPlants" id="Pp3c3_32590V3.2"/>
    </source>
</evidence>
<dbReference type="SUPFAM" id="SSF54236">
    <property type="entry name" value="Ubiquitin-like"/>
    <property type="match status" value="1"/>
</dbReference>
<organism evidence="2 3">
    <name type="scientific">Physcomitrium patens</name>
    <name type="common">Spreading-leaved earth moss</name>
    <name type="synonym">Physcomitrella patens</name>
    <dbReference type="NCBI Taxonomy" id="3218"/>
    <lineage>
        <taxon>Eukaryota</taxon>
        <taxon>Viridiplantae</taxon>
        <taxon>Streptophyta</taxon>
        <taxon>Embryophyta</taxon>
        <taxon>Bryophyta</taxon>
        <taxon>Bryophytina</taxon>
        <taxon>Bryopsida</taxon>
        <taxon>Funariidae</taxon>
        <taxon>Funariales</taxon>
        <taxon>Funariaceae</taxon>
        <taxon>Physcomitrium</taxon>
    </lineage>
</organism>
<dbReference type="Gramene" id="Pp3c3_32590V3.2">
    <property type="protein sequence ID" value="Pp3c3_32590V3.2"/>
    <property type="gene ID" value="Pp3c3_32590"/>
</dbReference>
<dbReference type="PANTHER" id="PTHR10677">
    <property type="entry name" value="UBIQUILIN"/>
    <property type="match status" value="1"/>
</dbReference>
<dbReference type="PROSITE" id="PS50053">
    <property type="entry name" value="UBIQUITIN_2"/>
    <property type="match status" value="1"/>
</dbReference>
<keyword evidence="3" id="KW-1185">Reference proteome</keyword>
<dbReference type="PANTHER" id="PTHR10677:SF3">
    <property type="entry name" value="FI07626P-RELATED"/>
    <property type="match status" value="1"/>
</dbReference>
<evidence type="ECO:0000313" key="3">
    <source>
        <dbReference type="Proteomes" id="UP000006727"/>
    </source>
</evidence>
<proteinExistence type="predicted"/>